<proteinExistence type="predicted"/>
<gene>
    <name evidence="1" type="ORF">EIP91_005835</name>
</gene>
<sequence length="443" mass="50179">MIPAPQLISLPVEIWENVLDFVADGLEARTSTLLACSLTRRAWVSRCRYHLFRTVTLSSCSDVLNVVHLLSQSPLLAPRVTQLILIASVEADQQWISSVPLRLGGKLSRLSGVTMKGLDLRDRHPDFYKAWVLSRPITYLVLENVRYTRYAQLCRFAVATQAQEFSIKDEGGFVQSRTPTSLRHHPGSFMFVTIDLLSLELILSWPQLIAFSRDYCKIAGSRLSKIRVRVEVGGLQKEDIEVPELSPAASLFRRLCTHAPLAYLEMKVTTSAYTVAMMHGDRWGWMVPARQTKLDLTIWPADAKQYPQGHIRHISHLLKSLSSPRFDVLAVTLIPAATLSESRNAPETDTLAIEPLVPQWQFIDEVLALPTWTHLVDFKIRLGLHTHDFPEPHQSIPDLMEKLLPRLCSRNVPAEFYVSRSYLESQLKKVQRTMLSDVLGCLP</sequence>
<dbReference type="EMBL" id="RWJN01000314">
    <property type="protein sequence ID" value="TCD63222.1"/>
    <property type="molecule type" value="Genomic_DNA"/>
</dbReference>
<evidence type="ECO:0000313" key="1">
    <source>
        <dbReference type="EMBL" id="TCD63222.1"/>
    </source>
</evidence>
<organism evidence="1 2">
    <name type="scientific">Steccherinum ochraceum</name>
    <dbReference type="NCBI Taxonomy" id="92696"/>
    <lineage>
        <taxon>Eukaryota</taxon>
        <taxon>Fungi</taxon>
        <taxon>Dikarya</taxon>
        <taxon>Basidiomycota</taxon>
        <taxon>Agaricomycotina</taxon>
        <taxon>Agaricomycetes</taxon>
        <taxon>Polyporales</taxon>
        <taxon>Steccherinaceae</taxon>
        <taxon>Steccherinum</taxon>
    </lineage>
</organism>
<dbReference type="Proteomes" id="UP000292702">
    <property type="component" value="Unassembled WGS sequence"/>
</dbReference>
<protein>
    <recommendedName>
        <fullName evidence="3">F-box domain-containing protein</fullName>
    </recommendedName>
</protein>
<accession>A0A4R0R6Y3</accession>
<dbReference type="OrthoDB" id="2773795at2759"/>
<comment type="caution">
    <text evidence="1">The sequence shown here is derived from an EMBL/GenBank/DDBJ whole genome shotgun (WGS) entry which is preliminary data.</text>
</comment>
<name>A0A4R0R6Y3_9APHY</name>
<evidence type="ECO:0008006" key="3">
    <source>
        <dbReference type="Google" id="ProtNLM"/>
    </source>
</evidence>
<reference evidence="1 2" key="1">
    <citation type="submission" date="2018-11" db="EMBL/GenBank/DDBJ databases">
        <title>Genome assembly of Steccherinum ochraceum LE-BIN_3174, the white-rot fungus of the Steccherinaceae family (The Residual Polyporoid clade, Polyporales, Basidiomycota).</title>
        <authorList>
            <person name="Fedorova T.V."/>
            <person name="Glazunova O.A."/>
            <person name="Landesman E.O."/>
            <person name="Moiseenko K.V."/>
            <person name="Psurtseva N.V."/>
            <person name="Savinova O.S."/>
            <person name="Shakhova N.V."/>
            <person name="Tyazhelova T.V."/>
            <person name="Vasina D.V."/>
        </authorList>
    </citation>
    <scope>NUCLEOTIDE SEQUENCE [LARGE SCALE GENOMIC DNA]</scope>
    <source>
        <strain evidence="1 2">LE-BIN_3174</strain>
    </source>
</reference>
<dbReference type="AlphaFoldDB" id="A0A4R0R6Y3"/>
<keyword evidence="2" id="KW-1185">Reference proteome</keyword>
<evidence type="ECO:0000313" key="2">
    <source>
        <dbReference type="Proteomes" id="UP000292702"/>
    </source>
</evidence>